<feature type="domain" description="tRNA(Ile)-lysidine/2-thiocytidine synthase N-terminal" evidence="7">
    <location>
        <begin position="1"/>
        <end position="180"/>
    </location>
</feature>
<dbReference type="GO" id="GO:0008033">
    <property type="term" value="P:tRNA processing"/>
    <property type="evidence" value="ECO:0007669"/>
    <property type="project" value="UniProtKB-KW"/>
</dbReference>
<dbReference type="SUPFAM" id="SSF52402">
    <property type="entry name" value="Adenine nucleotide alpha hydrolases-like"/>
    <property type="match status" value="1"/>
</dbReference>
<dbReference type="GO" id="GO:0032267">
    <property type="term" value="F:tRNA(Ile)-lysidine synthase activity"/>
    <property type="evidence" value="ECO:0007669"/>
    <property type="project" value="UniProtKB-EC"/>
</dbReference>
<dbReference type="PANTHER" id="PTHR43033:SF1">
    <property type="entry name" value="TRNA(ILE)-LYSIDINE SYNTHASE-RELATED"/>
    <property type="match status" value="1"/>
</dbReference>
<evidence type="ECO:0000256" key="6">
    <source>
        <dbReference type="ARBA" id="ARBA00048539"/>
    </source>
</evidence>
<dbReference type="InterPro" id="IPR012094">
    <property type="entry name" value="tRNA_Ile_lys_synt"/>
</dbReference>
<evidence type="ECO:0000256" key="4">
    <source>
        <dbReference type="ARBA" id="ARBA00022741"/>
    </source>
</evidence>
<keyword evidence="9" id="KW-1185">Reference proteome</keyword>
<dbReference type="NCBIfam" id="TIGR02432">
    <property type="entry name" value="lysidine_TilS_N"/>
    <property type="match status" value="1"/>
</dbReference>
<dbReference type="CDD" id="cd01992">
    <property type="entry name" value="TilS_N"/>
    <property type="match status" value="1"/>
</dbReference>
<evidence type="ECO:0000256" key="3">
    <source>
        <dbReference type="ARBA" id="ARBA00022694"/>
    </source>
</evidence>
<evidence type="ECO:0000259" key="7">
    <source>
        <dbReference type="Pfam" id="PF01171"/>
    </source>
</evidence>
<dbReference type="HAMAP" id="MF_01161">
    <property type="entry name" value="tRNA_Ile_lys_synt"/>
    <property type="match status" value="1"/>
</dbReference>
<keyword evidence="4" id="KW-0547">Nucleotide-binding</keyword>
<keyword evidence="5" id="KW-0067">ATP-binding</keyword>
<evidence type="ECO:0000256" key="2">
    <source>
        <dbReference type="ARBA" id="ARBA00022598"/>
    </source>
</evidence>
<gene>
    <name evidence="8" type="ORF">PUMCH_004654</name>
</gene>
<sequence length="434" mass="50636">MCLTYLLAQSRRNNPNLRVFAATIDHAYRANSAQEATAVGSVVSKWNVDHFVGRLSYRNDPQTMSNFEEVARTLRYEKLREICVAKDIDTLLVAHNFDDCLETFLQRLLMNSTIFGLAGLTSTSTMPLPPQSPEENIQILRPLLKFSKKDIRDFCTTNNVTWFEDVSNTDTLLTQRNKLRYMINEYVPEIQRSRPEVLAVSREQLSATLEQIQALVASYNTQKQIFDTYVKQHSYVFNTKNCSISFSLPSSQWRQFNNPVIAKWLYEQVYPLSSAKNYHWSYAKFERQAMERIQKYISSDDVAPFQLNYVGVLFQVKKRDNELIFKLSKQPPLAEHRNAKVLITSKWHLFANTWWIRLGDNYDKPYFLRWYNVHYKKKVLEKFPELKSGKDLFYSRIGNVPILVDECDTVVGLPTHGLYDQRVAGQCRPKTPLF</sequence>
<dbReference type="Pfam" id="PF01171">
    <property type="entry name" value="ATP_bind_3"/>
    <property type="match status" value="1"/>
</dbReference>
<evidence type="ECO:0000313" key="9">
    <source>
        <dbReference type="Proteomes" id="UP001338582"/>
    </source>
</evidence>
<dbReference type="RefSeq" id="XP_062879652.1">
    <property type="nucleotide sequence ID" value="XM_063023582.1"/>
</dbReference>
<dbReference type="KEGG" id="asau:88175714"/>
<protein>
    <recommendedName>
        <fullName evidence="1">tRNA(Ile)-lysidine synthetase</fullName>
        <ecNumber evidence="1">6.3.4.19</ecNumber>
    </recommendedName>
</protein>
<name>A0AAX4HG27_9ASCO</name>
<dbReference type="InterPro" id="IPR012795">
    <property type="entry name" value="tRNA_Ile_lys_synt_N"/>
</dbReference>
<dbReference type="EMBL" id="CP138899">
    <property type="protein sequence ID" value="WPK27274.1"/>
    <property type="molecule type" value="Genomic_DNA"/>
</dbReference>
<evidence type="ECO:0000313" key="8">
    <source>
        <dbReference type="EMBL" id="WPK27274.1"/>
    </source>
</evidence>
<dbReference type="Proteomes" id="UP001338582">
    <property type="component" value="Chromosome 6"/>
</dbReference>
<dbReference type="Gene3D" id="3.40.50.620">
    <property type="entry name" value="HUPs"/>
    <property type="match status" value="1"/>
</dbReference>
<dbReference type="AlphaFoldDB" id="A0AAX4HG27"/>
<dbReference type="EC" id="6.3.4.19" evidence="1"/>
<comment type="catalytic activity">
    <reaction evidence="6">
        <text>cytidine(34) in tRNA(Ile2) + L-lysine + ATP = lysidine(34) in tRNA(Ile2) + AMP + diphosphate + H(+)</text>
        <dbReference type="Rhea" id="RHEA:43744"/>
        <dbReference type="Rhea" id="RHEA-COMP:10625"/>
        <dbReference type="Rhea" id="RHEA-COMP:10670"/>
        <dbReference type="ChEBI" id="CHEBI:15378"/>
        <dbReference type="ChEBI" id="CHEBI:30616"/>
        <dbReference type="ChEBI" id="CHEBI:32551"/>
        <dbReference type="ChEBI" id="CHEBI:33019"/>
        <dbReference type="ChEBI" id="CHEBI:82748"/>
        <dbReference type="ChEBI" id="CHEBI:83665"/>
        <dbReference type="ChEBI" id="CHEBI:456215"/>
        <dbReference type="EC" id="6.3.4.19"/>
    </reaction>
</comment>
<evidence type="ECO:0000256" key="1">
    <source>
        <dbReference type="ARBA" id="ARBA00013267"/>
    </source>
</evidence>
<dbReference type="PANTHER" id="PTHR43033">
    <property type="entry name" value="TRNA(ILE)-LYSIDINE SYNTHASE-RELATED"/>
    <property type="match status" value="1"/>
</dbReference>
<dbReference type="GeneID" id="88175714"/>
<accession>A0AAX4HG27</accession>
<dbReference type="InterPro" id="IPR011063">
    <property type="entry name" value="TilS/TtcA_N"/>
</dbReference>
<dbReference type="InterPro" id="IPR014729">
    <property type="entry name" value="Rossmann-like_a/b/a_fold"/>
</dbReference>
<organism evidence="8 9">
    <name type="scientific">Australozyma saopauloensis</name>
    <dbReference type="NCBI Taxonomy" id="291208"/>
    <lineage>
        <taxon>Eukaryota</taxon>
        <taxon>Fungi</taxon>
        <taxon>Dikarya</taxon>
        <taxon>Ascomycota</taxon>
        <taxon>Saccharomycotina</taxon>
        <taxon>Pichiomycetes</taxon>
        <taxon>Metschnikowiaceae</taxon>
        <taxon>Australozyma</taxon>
    </lineage>
</organism>
<keyword evidence="3" id="KW-0819">tRNA processing</keyword>
<reference evidence="8 9" key="1">
    <citation type="submission" date="2023-10" db="EMBL/GenBank/DDBJ databases">
        <title>Draft Genome Sequence of Candida saopaulonensis from a very Premature Infant with Sepsis.</title>
        <authorList>
            <person name="Ning Y."/>
            <person name="Dai R."/>
            <person name="Xiao M."/>
            <person name="Xu Y."/>
            <person name="Yan Q."/>
            <person name="Zhang L."/>
        </authorList>
    </citation>
    <scope>NUCLEOTIDE SEQUENCE [LARGE SCALE GENOMIC DNA]</scope>
    <source>
        <strain evidence="8 9">19XY460</strain>
    </source>
</reference>
<evidence type="ECO:0000256" key="5">
    <source>
        <dbReference type="ARBA" id="ARBA00022840"/>
    </source>
</evidence>
<keyword evidence="2" id="KW-0436">Ligase</keyword>
<dbReference type="GO" id="GO:0005524">
    <property type="term" value="F:ATP binding"/>
    <property type="evidence" value="ECO:0007669"/>
    <property type="project" value="UniProtKB-KW"/>
</dbReference>
<proteinExistence type="inferred from homology"/>